<gene>
    <name evidence="2" type="ORF">Sjap_023982</name>
</gene>
<dbReference type="EMBL" id="JBBNAE010000010">
    <property type="protein sequence ID" value="KAK9090805.1"/>
    <property type="molecule type" value="Genomic_DNA"/>
</dbReference>
<feature type="signal peptide" evidence="1">
    <location>
        <begin position="1"/>
        <end position="20"/>
    </location>
</feature>
<dbReference type="Proteomes" id="UP001417504">
    <property type="component" value="Unassembled WGS sequence"/>
</dbReference>
<sequence length="83" mass="9144">MPTGMFPIFLILALFGLVHILLRSSFGGREPLPRGSSMAEIEHASSLATKVGMHLLFQELGNEKAYILDSELTSATHHMESFN</sequence>
<reference evidence="2 3" key="1">
    <citation type="submission" date="2024-01" db="EMBL/GenBank/DDBJ databases">
        <title>Genome assemblies of Stephania.</title>
        <authorList>
            <person name="Yang L."/>
        </authorList>
    </citation>
    <scope>NUCLEOTIDE SEQUENCE [LARGE SCALE GENOMIC DNA]</scope>
    <source>
        <strain evidence="2">QJT</strain>
        <tissue evidence="2">Leaf</tissue>
    </source>
</reference>
<keyword evidence="1" id="KW-0732">Signal</keyword>
<evidence type="ECO:0000256" key="1">
    <source>
        <dbReference type="SAM" id="SignalP"/>
    </source>
</evidence>
<protein>
    <recommendedName>
        <fullName evidence="4">ATP synthase F0 subunit 8</fullName>
    </recommendedName>
</protein>
<organism evidence="2 3">
    <name type="scientific">Stephania japonica</name>
    <dbReference type="NCBI Taxonomy" id="461633"/>
    <lineage>
        <taxon>Eukaryota</taxon>
        <taxon>Viridiplantae</taxon>
        <taxon>Streptophyta</taxon>
        <taxon>Embryophyta</taxon>
        <taxon>Tracheophyta</taxon>
        <taxon>Spermatophyta</taxon>
        <taxon>Magnoliopsida</taxon>
        <taxon>Ranunculales</taxon>
        <taxon>Menispermaceae</taxon>
        <taxon>Menispermoideae</taxon>
        <taxon>Cissampelideae</taxon>
        <taxon>Stephania</taxon>
    </lineage>
</organism>
<feature type="chain" id="PRO_5042933297" description="ATP synthase F0 subunit 8" evidence="1">
    <location>
        <begin position="21"/>
        <end position="83"/>
    </location>
</feature>
<comment type="caution">
    <text evidence="2">The sequence shown here is derived from an EMBL/GenBank/DDBJ whole genome shotgun (WGS) entry which is preliminary data.</text>
</comment>
<evidence type="ECO:0008006" key="4">
    <source>
        <dbReference type="Google" id="ProtNLM"/>
    </source>
</evidence>
<proteinExistence type="predicted"/>
<evidence type="ECO:0000313" key="3">
    <source>
        <dbReference type="Proteomes" id="UP001417504"/>
    </source>
</evidence>
<keyword evidence="3" id="KW-1185">Reference proteome</keyword>
<dbReference type="AlphaFoldDB" id="A0AAP0ECM4"/>
<evidence type="ECO:0000313" key="2">
    <source>
        <dbReference type="EMBL" id="KAK9090805.1"/>
    </source>
</evidence>
<name>A0AAP0ECM4_9MAGN</name>
<accession>A0AAP0ECM4</accession>